<feature type="compositionally biased region" description="Basic and acidic residues" evidence="3">
    <location>
        <begin position="9"/>
        <end position="19"/>
    </location>
</feature>
<protein>
    <recommendedName>
        <fullName evidence="4">Cyclin-dependent kinase inhibitor domain-containing protein</fullName>
    </recommendedName>
</protein>
<keyword evidence="6" id="KW-1185">Reference proteome</keyword>
<gene>
    <name evidence="5" type="ORF">NQ317_006076</name>
</gene>
<sequence length="119" mass="14100">MADSNHAGQSKDERQRTEKNVNQPAPDQQNQQKPNVCRRLNFEDERLDKEADEVEDFLHLSSEELGRQRQRAIDRWNFDFENEIPLDGDWEWEKVPVEAMESKEVVSSMEKNRAENRTV</sequence>
<comment type="similarity">
    <text evidence="1">Belongs to the CDI family.</text>
</comment>
<feature type="region of interest" description="Disordered" evidence="3">
    <location>
        <begin position="1"/>
        <end position="37"/>
    </location>
</feature>
<dbReference type="Proteomes" id="UP001162164">
    <property type="component" value="Unassembled WGS sequence"/>
</dbReference>
<organism evidence="5 6">
    <name type="scientific">Molorchus minor</name>
    <dbReference type="NCBI Taxonomy" id="1323400"/>
    <lineage>
        <taxon>Eukaryota</taxon>
        <taxon>Metazoa</taxon>
        <taxon>Ecdysozoa</taxon>
        <taxon>Arthropoda</taxon>
        <taxon>Hexapoda</taxon>
        <taxon>Insecta</taxon>
        <taxon>Pterygota</taxon>
        <taxon>Neoptera</taxon>
        <taxon>Endopterygota</taxon>
        <taxon>Coleoptera</taxon>
        <taxon>Polyphaga</taxon>
        <taxon>Cucujiformia</taxon>
        <taxon>Chrysomeloidea</taxon>
        <taxon>Cerambycidae</taxon>
        <taxon>Lamiinae</taxon>
        <taxon>Monochamini</taxon>
        <taxon>Molorchus</taxon>
    </lineage>
</organism>
<evidence type="ECO:0000313" key="5">
    <source>
        <dbReference type="EMBL" id="KAJ8984614.1"/>
    </source>
</evidence>
<name>A0ABQ9K379_9CUCU</name>
<proteinExistence type="inferred from homology"/>
<evidence type="ECO:0000256" key="1">
    <source>
        <dbReference type="ARBA" id="ARBA00006726"/>
    </source>
</evidence>
<dbReference type="Pfam" id="PF02234">
    <property type="entry name" value="CDI"/>
    <property type="match status" value="1"/>
</dbReference>
<evidence type="ECO:0000256" key="3">
    <source>
        <dbReference type="SAM" id="MobiDB-lite"/>
    </source>
</evidence>
<dbReference type="InterPro" id="IPR003175">
    <property type="entry name" value="CDI_dom"/>
</dbReference>
<dbReference type="Gene3D" id="4.10.365.10">
    <property type="entry name" value="p27"/>
    <property type="match status" value="1"/>
</dbReference>
<dbReference type="EMBL" id="JAPWTJ010000031">
    <property type="protein sequence ID" value="KAJ8984614.1"/>
    <property type="molecule type" value="Genomic_DNA"/>
</dbReference>
<evidence type="ECO:0000313" key="6">
    <source>
        <dbReference type="Proteomes" id="UP001162164"/>
    </source>
</evidence>
<feature type="domain" description="Cyclin-dependent kinase inhibitor" evidence="4">
    <location>
        <begin position="62"/>
        <end position="95"/>
    </location>
</feature>
<feature type="compositionally biased region" description="Polar residues" evidence="3">
    <location>
        <begin position="20"/>
        <end position="34"/>
    </location>
</feature>
<evidence type="ECO:0000259" key="4">
    <source>
        <dbReference type="Pfam" id="PF02234"/>
    </source>
</evidence>
<keyword evidence="2" id="KW-0649">Protein kinase inhibitor</keyword>
<accession>A0ABQ9K379</accession>
<dbReference type="InterPro" id="IPR044898">
    <property type="entry name" value="CDI_dom_sf"/>
</dbReference>
<reference evidence="5" key="1">
    <citation type="journal article" date="2023" name="Insect Mol. Biol.">
        <title>Genome sequencing provides insights into the evolution of gene families encoding plant cell wall-degrading enzymes in longhorned beetles.</title>
        <authorList>
            <person name="Shin N.R."/>
            <person name="Okamura Y."/>
            <person name="Kirsch R."/>
            <person name="Pauchet Y."/>
        </authorList>
    </citation>
    <scope>NUCLEOTIDE SEQUENCE</scope>
    <source>
        <strain evidence="5">MMC_N1</strain>
    </source>
</reference>
<comment type="caution">
    <text evidence="5">The sequence shown here is derived from an EMBL/GenBank/DDBJ whole genome shotgun (WGS) entry which is preliminary data.</text>
</comment>
<evidence type="ECO:0000256" key="2">
    <source>
        <dbReference type="ARBA" id="ARBA00023013"/>
    </source>
</evidence>